<keyword evidence="1" id="KW-0812">Transmembrane</keyword>
<dbReference type="KEGG" id="nve:5515896"/>
<dbReference type="OrthoDB" id="10256697at2759"/>
<keyword evidence="3" id="KW-1185">Reference proteome</keyword>
<dbReference type="OMA" id="MGYYTDW"/>
<name>A7RXB5_NEMVE</name>
<reference evidence="2 3" key="1">
    <citation type="journal article" date="2007" name="Science">
        <title>Sea anemone genome reveals ancestral eumetazoan gene repertoire and genomic organization.</title>
        <authorList>
            <person name="Putnam N.H."/>
            <person name="Srivastava M."/>
            <person name="Hellsten U."/>
            <person name="Dirks B."/>
            <person name="Chapman J."/>
            <person name="Salamov A."/>
            <person name="Terry A."/>
            <person name="Shapiro H."/>
            <person name="Lindquist E."/>
            <person name="Kapitonov V.V."/>
            <person name="Jurka J."/>
            <person name="Genikhovich G."/>
            <person name="Grigoriev I.V."/>
            <person name="Lucas S.M."/>
            <person name="Steele R.E."/>
            <person name="Finnerty J.R."/>
            <person name="Technau U."/>
            <person name="Martindale M.Q."/>
            <person name="Rokhsar D.S."/>
        </authorList>
    </citation>
    <scope>NUCLEOTIDE SEQUENCE [LARGE SCALE GENOMIC DNA]</scope>
    <source>
        <strain evidence="3">CH2 X CH6</strain>
    </source>
</reference>
<keyword evidence="1" id="KW-1133">Transmembrane helix</keyword>
<dbReference type="AlphaFoldDB" id="A7RXB5"/>
<dbReference type="EMBL" id="DS469549">
    <property type="protein sequence ID" value="EDO44001.1"/>
    <property type="molecule type" value="Genomic_DNA"/>
</dbReference>
<feature type="transmembrane region" description="Helical" evidence="1">
    <location>
        <begin position="57"/>
        <end position="77"/>
    </location>
</feature>
<dbReference type="InParanoid" id="A7RXB5"/>
<evidence type="ECO:0000313" key="2">
    <source>
        <dbReference type="EMBL" id="EDO44001.1"/>
    </source>
</evidence>
<dbReference type="GO" id="GO:0010756">
    <property type="term" value="P:positive regulation of plasminogen activation"/>
    <property type="evidence" value="ECO:0000318"/>
    <property type="project" value="GO_Central"/>
</dbReference>
<sequence>MGSALGGAMKETMDENMKKNQEFMLASQKLQMARQLQMQNLMREKQMSMMLAGSREMFTWIASFYSLATLGMFAGFLRTKKPSVVVPFLPLSFIVAYQYDYCYGHKIDRIRAEAERILEKEYGLLSMPEGMPTFEDIENARKAAEGEDK</sequence>
<organism evidence="2 3">
    <name type="scientific">Nematostella vectensis</name>
    <name type="common">Starlet sea anemone</name>
    <dbReference type="NCBI Taxonomy" id="45351"/>
    <lineage>
        <taxon>Eukaryota</taxon>
        <taxon>Metazoa</taxon>
        <taxon>Cnidaria</taxon>
        <taxon>Anthozoa</taxon>
        <taxon>Hexacorallia</taxon>
        <taxon>Actiniaria</taxon>
        <taxon>Edwardsiidae</taxon>
        <taxon>Nematostella</taxon>
    </lineage>
</organism>
<dbReference type="Proteomes" id="UP000001593">
    <property type="component" value="Unassembled WGS sequence"/>
</dbReference>
<protein>
    <recommendedName>
        <fullName evidence="4">Plasminogen receptor (KT)</fullName>
    </recommendedName>
</protein>
<evidence type="ECO:0000256" key="1">
    <source>
        <dbReference type="SAM" id="Phobius"/>
    </source>
</evidence>
<gene>
    <name evidence="2" type="ORF">NEMVEDRAFT_v1g183025</name>
</gene>
<dbReference type="GO" id="GO:0005886">
    <property type="term" value="C:plasma membrane"/>
    <property type="evidence" value="ECO:0007669"/>
    <property type="project" value="InterPro"/>
</dbReference>
<dbReference type="eggNOG" id="KOG4544">
    <property type="taxonomic scope" value="Eukaryota"/>
</dbReference>
<dbReference type="PANTHER" id="PTHR13411">
    <property type="entry name" value="PLASMINOGEN RECEPTOR (KT)"/>
    <property type="match status" value="1"/>
</dbReference>
<dbReference type="HOGENOM" id="CLU_115107_1_0_1"/>
<dbReference type="PANTHER" id="PTHR13411:SF6">
    <property type="entry name" value="PLASMINOGEN RECEPTOR (KT)"/>
    <property type="match status" value="1"/>
</dbReference>
<dbReference type="STRING" id="45351.A7RXB5"/>
<proteinExistence type="predicted"/>
<feature type="transmembrane region" description="Helical" evidence="1">
    <location>
        <begin position="83"/>
        <end position="101"/>
    </location>
</feature>
<dbReference type="PhylomeDB" id="A7RXB5"/>
<accession>A7RXB5</accession>
<dbReference type="Pfam" id="PF10166">
    <property type="entry name" value="DUF2368"/>
    <property type="match status" value="1"/>
</dbReference>
<dbReference type="InterPro" id="IPR019319">
    <property type="entry name" value="Plg-R(KT)"/>
</dbReference>
<keyword evidence="1" id="KW-0472">Membrane</keyword>
<evidence type="ECO:0000313" key="3">
    <source>
        <dbReference type="Proteomes" id="UP000001593"/>
    </source>
</evidence>
<evidence type="ECO:0008006" key="4">
    <source>
        <dbReference type="Google" id="ProtNLM"/>
    </source>
</evidence>